<proteinExistence type="predicted"/>
<protein>
    <submittedName>
        <fullName evidence="1">Uncharacterized protein</fullName>
    </submittedName>
</protein>
<comment type="caution">
    <text evidence="1">The sequence shown here is derived from an EMBL/GenBank/DDBJ whole genome shotgun (WGS) entry which is preliminary data.</text>
</comment>
<organism evidence="1 2">
    <name type="scientific">Neorhodopirellula lusitana</name>
    <dbReference type="NCBI Taxonomy" id="445327"/>
    <lineage>
        <taxon>Bacteria</taxon>
        <taxon>Pseudomonadati</taxon>
        <taxon>Planctomycetota</taxon>
        <taxon>Planctomycetia</taxon>
        <taxon>Pirellulales</taxon>
        <taxon>Pirellulaceae</taxon>
        <taxon>Neorhodopirellula</taxon>
    </lineage>
</organism>
<accession>A0ABY1Q0R1</accession>
<sequence>MSSPLDPALLQRLSPEPAKRIDEVIGYFRREKRPVELFEALKMKSRLAHQLPMIAAPDVSLEAETQGDVLIQRQLEDDLLDACRQAGAMLIESGKIGEGYMYLRPVGDNALIKRLLDAVEIDDDNYDEMTHVLLHEGVDLGRGYLAVIQQQGTCNSITLYDQAIANRSKADRQIASSVLLNHFYDELNSLVRDDFANRAASNGVDPAETQRALDNLSLGDLVCKYTWIMGGGGYHLDTTHLASVIRFATVLDQPELIDKAHQLCQYGRRLAADFQYPGDEPFVDFYPAYTAFFSALMGQNVDSSLRLFEQKARTVDPITQGSGAIETYIDLLDRTGSPAKALRAAIELFPADVPVGRVMPEMMAMATRAIQSGDDLIASKLENFCFERGDLLGVAAVSELTKPSKTG</sequence>
<evidence type="ECO:0000313" key="1">
    <source>
        <dbReference type="EMBL" id="SMP54772.1"/>
    </source>
</evidence>
<dbReference type="Proteomes" id="UP001158067">
    <property type="component" value="Unassembled WGS sequence"/>
</dbReference>
<dbReference type="EMBL" id="FXUG01000004">
    <property type="protein sequence ID" value="SMP54772.1"/>
    <property type="molecule type" value="Genomic_DNA"/>
</dbReference>
<reference evidence="1 2" key="1">
    <citation type="submission" date="2017-05" db="EMBL/GenBank/DDBJ databases">
        <authorList>
            <person name="Varghese N."/>
            <person name="Submissions S."/>
        </authorList>
    </citation>
    <scope>NUCLEOTIDE SEQUENCE [LARGE SCALE GENOMIC DNA]</scope>
    <source>
        <strain evidence="1 2">DSM 25457</strain>
    </source>
</reference>
<dbReference type="RefSeq" id="WP_283432467.1">
    <property type="nucleotide sequence ID" value="NZ_FXUG01000004.1"/>
</dbReference>
<gene>
    <name evidence="1" type="ORF">SAMN06265222_104291</name>
</gene>
<keyword evidence="2" id="KW-1185">Reference proteome</keyword>
<evidence type="ECO:0000313" key="2">
    <source>
        <dbReference type="Proteomes" id="UP001158067"/>
    </source>
</evidence>
<name>A0ABY1Q0R1_9BACT</name>